<comment type="caution">
    <text evidence="1">The sequence shown here is derived from an EMBL/GenBank/DDBJ whole genome shotgun (WGS) entry which is preliminary data.</text>
</comment>
<dbReference type="AlphaFoldDB" id="A0A0P6XUD3"/>
<gene>
    <name evidence="1" type="ORF">AC812_15410</name>
</gene>
<accession>A0A0P6XUD3</accession>
<organism evidence="1 2">
    <name type="scientific">Bellilinea caldifistulae</name>
    <dbReference type="NCBI Taxonomy" id="360411"/>
    <lineage>
        <taxon>Bacteria</taxon>
        <taxon>Bacillati</taxon>
        <taxon>Chloroflexota</taxon>
        <taxon>Anaerolineae</taxon>
        <taxon>Anaerolineales</taxon>
        <taxon>Anaerolineaceae</taxon>
        <taxon>Bellilinea</taxon>
    </lineage>
</organism>
<sequence>MRRSVVYILLLTGLLWMGAAGLSHPQTVSADSGGFQVFLPLLTNGGTNNSNSEQEVGFPTLTQFADTVKNGANQIAGLYVEKLLAKPVVQQPQGNYEYISNDPDTITQFMLTTPEVVGLLAHNHLAGKFFFEIQPGARLFLVNGVGEVTEFEVVEVHSYQVLKSVGGSKYQDLSTAEIIDTGQLFAKFYMGDAHLTLQTCISKDGDPSWGRLFIYAVPVN</sequence>
<dbReference type="EMBL" id="LGHJ01000022">
    <property type="protein sequence ID" value="KPL73045.1"/>
    <property type="molecule type" value="Genomic_DNA"/>
</dbReference>
<proteinExistence type="predicted"/>
<protein>
    <recommendedName>
        <fullName evidence="3">Sortase</fullName>
    </recommendedName>
</protein>
<dbReference type="Proteomes" id="UP000050514">
    <property type="component" value="Unassembled WGS sequence"/>
</dbReference>
<evidence type="ECO:0008006" key="3">
    <source>
        <dbReference type="Google" id="ProtNLM"/>
    </source>
</evidence>
<evidence type="ECO:0000313" key="1">
    <source>
        <dbReference type="EMBL" id="KPL73045.1"/>
    </source>
</evidence>
<dbReference type="STRING" id="360411.AC812_15410"/>
<reference evidence="1 2" key="1">
    <citation type="submission" date="2015-07" db="EMBL/GenBank/DDBJ databases">
        <title>Draft genome of Bellilinea caldifistulae DSM 17877.</title>
        <authorList>
            <person name="Hemp J."/>
            <person name="Ward L.M."/>
            <person name="Pace L.A."/>
            <person name="Fischer W.W."/>
        </authorList>
    </citation>
    <scope>NUCLEOTIDE SEQUENCE [LARGE SCALE GENOMIC DNA]</scope>
    <source>
        <strain evidence="1 2">GOMI-1</strain>
    </source>
</reference>
<name>A0A0P6XUD3_9CHLR</name>
<evidence type="ECO:0000313" key="2">
    <source>
        <dbReference type="Proteomes" id="UP000050514"/>
    </source>
</evidence>
<keyword evidence="2" id="KW-1185">Reference proteome</keyword>